<evidence type="ECO:0000313" key="3">
    <source>
        <dbReference type="EMBL" id="NCU53414.1"/>
    </source>
</evidence>
<evidence type="ECO:0000256" key="1">
    <source>
        <dbReference type="SAM" id="Phobius"/>
    </source>
</evidence>
<proteinExistence type="predicted"/>
<feature type="transmembrane region" description="Helical" evidence="1">
    <location>
        <begin position="169"/>
        <end position="192"/>
    </location>
</feature>
<evidence type="ECO:0000313" key="4">
    <source>
        <dbReference type="Proteomes" id="UP000747791"/>
    </source>
</evidence>
<keyword evidence="1" id="KW-1133">Transmembrane helix</keyword>
<comment type="caution">
    <text evidence="3">The sequence shown here is derived from an EMBL/GenBank/DDBJ whole genome shotgun (WGS) entry which is preliminary data.</text>
</comment>
<feature type="transmembrane region" description="Helical" evidence="1">
    <location>
        <begin position="53"/>
        <end position="77"/>
    </location>
</feature>
<feature type="domain" description="VTT" evidence="2">
    <location>
        <begin position="56"/>
        <end position="156"/>
    </location>
</feature>
<dbReference type="Proteomes" id="UP000747791">
    <property type="component" value="Unassembled WGS sequence"/>
</dbReference>
<feature type="transmembrane region" description="Helical" evidence="1">
    <location>
        <begin position="20"/>
        <end position="41"/>
    </location>
</feature>
<organism evidence="3 4">
    <name type="scientific">Candidatus Fonsibacter lacus</name>
    <dbReference type="NCBI Taxonomy" id="2576439"/>
    <lineage>
        <taxon>Bacteria</taxon>
        <taxon>Pseudomonadati</taxon>
        <taxon>Pseudomonadota</taxon>
        <taxon>Alphaproteobacteria</taxon>
        <taxon>Candidatus Pelagibacterales</taxon>
        <taxon>Candidatus Pelagibacterales incertae sedis</taxon>
        <taxon>Candidatus Fonsibacter</taxon>
    </lineage>
</organism>
<name>A0A966HTR5_9PROT</name>
<dbReference type="GO" id="GO:0005886">
    <property type="term" value="C:plasma membrane"/>
    <property type="evidence" value="ECO:0007669"/>
    <property type="project" value="TreeGrafter"/>
</dbReference>
<dbReference type="EMBL" id="RGOB01000129">
    <property type="protein sequence ID" value="NCU53414.1"/>
    <property type="molecule type" value="Genomic_DNA"/>
</dbReference>
<reference evidence="3" key="1">
    <citation type="submission" date="2018-10" db="EMBL/GenBank/DDBJ databases">
        <title>Iterative Subtractive Binning of Freshwater Chronoseries Metagenomes Recovers Nearly Complete Genomes from over Four Hundred Novel Species.</title>
        <authorList>
            <person name="Rodriguez-R L.M."/>
            <person name="Tsementzi D."/>
            <person name="Luo C."/>
            <person name="Konstantinidis K.T."/>
        </authorList>
    </citation>
    <scope>NUCLEOTIDE SEQUENCE</scope>
    <source>
        <strain evidence="3">WB8_2A_004</strain>
    </source>
</reference>
<keyword evidence="1" id="KW-0472">Membrane</keyword>
<dbReference type="PANTHER" id="PTHR42709:SF11">
    <property type="entry name" value="DEDA FAMILY PROTEIN"/>
    <property type="match status" value="1"/>
</dbReference>
<dbReference type="Pfam" id="PF09335">
    <property type="entry name" value="VTT_dom"/>
    <property type="match status" value="1"/>
</dbReference>
<accession>A0A966HTR5</accession>
<dbReference type="PANTHER" id="PTHR42709">
    <property type="entry name" value="ALKALINE PHOSPHATASE LIKE PROTEIN"/>
    <property type="match status" value="1"/>
</dbReference>
<sequence>MRSLYNKILSICSKKQSEKFLYFISFIESSVFPIPIVFLMIPVQLVKRHRAMAIGFFVTVFSVLGGALGYYLGYFFYDTIGAKVISLYGYQESFISFTNSITKEMEFWIVFFYAFTPFPYKLLTIGSGFVQFNFWIFIIGSFISRSIRFLAISFLIWKYGEGIKNFIEKYLNILSIVSVILLLIIFFIIKYFY</sequence>
<feature type="transmembrane region" description="Helical" evidence="1">
    <location>
        <begin position="107"/>
        <end position="129"/>
    </location>
</feature>
<dbReference type="InterPro" id="IPR051311">
    <property type="entry name" value="DedA_domain"/>
</dbReference>
<feature type="transmembrane region" description="Helical" evidence="1">
    <location>
        <begin position="135"/>
        <end position="157"/>
    </location>
</feature>
<dbReference type="InterPro" id="IPR032816">
    <property type="entry name" value="VTT_dom"/>
</dbReference>
<gene>
    <name evidence="3" type="ORF">EBX74_03855</name>
</gene>
<dbReference type="AlphaFoldDB" id="A0A966HTR5"/>
<keyword evidence="1" id="KW-0812">Transmembrane</keyword>
<evidence type="ECO:0000259" key="2">
    <source>
        <dbReference type="Pfam" id="PF09335"/>
    </source>
</evidence>
<protein>
    <submittedName>
        <fullName evidence="3">DedA family protein</fullName>
    </submittedName>
</protein>